<dbReference type="GO" id="GO:0000447">
    <property type="term" value="P:endonucleolytic cleavage in ITS1 to separate SSU-rRNA from 5.8S rRNA and LSU-rRNA from tricistronic rRNA transcript (SSU-rRNA, 5.8S rRNA, LSU-rRNA)"/>
    <property type="evidence" value="ECO:0007669"/>
    <property type="project" value="TreeGrafter"/>
</dbReference>
<feature type="compositionally biased region" description="Acidic residues" evidence="3">
    <location>
        <begin position="127"/>
        <end position="141"/>
    </location>
</feature>
<keyword evidence="5" id="KW-1185">Reference proteome</keyword>
<evidence type="ECO:0000313" key="5">
    <source>
        <dbReference type="Proteomes" id="UP000041254"/>
    </source>
</evidence>
<reference evidence="4 5" key="1">
    <citation type="submission" date="2014-11" db="EMBL/GenBank/DDBJ databases">
        <authorList>
            <person name="Zhu J."/>
            <person name="Qi W."/>
            <person name="Song R."/>
        </authorList>
    </citation>
    <scope>NUCLEOTIDE SEQUENCE [LARGE SCALE GENOMIC DNA]</scope>
</reference>
<dbReference type="SUPFAM" id="SSF48371">
    <property type="entry name" value="ARM repeat"/>
    <property type="match status" value="2"/>
</dbReference>
<accession>A0A0G4EBV8</accession>
<dbReference type="GO" id="GO:0000480">
    <property type="term" value="P:endonucleolytic cleavage in 5'-ETS of tricistronic rRNA transcript (SSU-rRNA, 5.8S rRNA, LSU-rRNA)"/>
    <property type="evidence" value="ECO:0007669"/>
    <property type="project" value="TreeGrafter"/>
</dbReference>
<dbReference type="GO" id="GO:0030686">
    <property type="term" value="C:90S preribosome"/>
    <property type="evidence" value="ECO:0007669"/>
    <property type="project" value="TreeGrafter"/>
</dbReference>
<evidence type="ECO:0000256" key="3">
    <source>
        <dbReference type="SAM" id="MobiDB-lite"/>
    </source>
</evidence>
<dbReference type="PANTHER" id="PTHR13102">
    <property type="entry name" value="NUCLEOLAR PROTEIN 9"/>
    <property type="match status" value="1"/>
</dbReference>
<dbReference type="AlphaFoldDB" id="A0A0G4EBV8"/>
<feature type="compositionally biased region" description="Basic and acidic residues" evidence="3">
    <location>
        <begin position="27"/>
        <end position="38"/>
    </location>
</feature>
<evidence type="ECO:0008006" key="6">
    <source>
        <dbReference type="Google" id="ProtNLM"/>
    </source>
</evidence>
<name>A0A0G4EBV8_VITBC</name>
<dbReference type="InterPro" id="IPR040000">
    <property type="entry name" value="NOP9"/>
</dbReference>
<feature type="region of interest" description="Disordered" evidence="3">
    <location>
        <begin position="1"/>
        <end position="56"/>
    </location>
</feature>
<dbReference type="EMBL" id="CDMY01000113">
    <property type="protein sequence ID" value="CEL92790.1"/>
    <property type="molecule type" value="Genomic_DNA"/>
</dbReference>
<dbReference type="InterPro" id="IPR011989">
    <property type="entry name" value="ARM-like"/>
</dbReference>
<feature type="compositionally biased region" description="Basic and acidic residues" evidence="3">
    <location>
        <begin position="1"/>
        <end position="11"/>
    </location>
</feature>
<feature type="repeat" description="Pumilio" evidence="2">
    <location>
        <begin position="428"/>
        <end position="465"/>
    </location>
</feature>
<protein>
    <recommendedName>
        <fullName evidence="6">Pumilio domain-containing protein NOP9</fullName>
    </recommendedName>
</protein>
<dbReference type="GO" id="GO:0000472">
    <property type="term" value="P:endonucleolytic cleavage to generate mature 5'-end of SSU-rRNA from (SSU-rRNA, 5.8S rRNA, LSU-rRNA)"/>
    <property type="evidence" value="ECO:0007669"/>
    <property type="project" value="TreeGrafter"/>
</dbReference>
<dbReference type="InterPro" id="IPR001313">
    <property type="entry name" value="Pumilio_RNA-bd_rpt"/>
</dbReference>
<feature type="compositionally biased region" description="Polar residues" evidence="3">
    <location>
        <begin position="814"/>
        <end position="826"/>
    </location>
</feature>
<dbReference type="STRING" id="1169540.A0A0G4EBV8"/>
<feature type="compositionally biased region" description="Basic and acidic residues" evidence="3">
    <location>
        <begin position="934"/>
        <end position="945"/>
    </location>
</feature>
<dbReference type="GO" id="GO:0003723">
    <property type="term" value="F:RNA binding"/>
    <property type="evidence" value="ECO:0007669"/>
    <property type="project" value="InterPro"/>
</dbReference>
<dbReference type="Pfam" id="PF22493">
    <property type="entry name" value="PUF_NOP9"/>
    <property type="match status" value="1"/>
</dbReference>
<evidence type="ECO:0000256" key="1">
    <source>
        <dbReference type="ARBA" id="ARBA00022737"/>
    </source>
</evidence>
<feature type="compositionally biased region" description="Basic residues" evidence="3">
    <location>
        <begin position="12"/>
        <end position="26"/>
    </location>
</feature>
<keyword evidence="1" id="KW-0677">Repeat</keyword>
<feature type="region of interest" description="Disordered" evidence="3">
    <location>
        <begin position="735"/>
        <end position="967"/>
    </location>
</feature>
<dbReference type="Proteomes" id="UP000041254">
    <property type="component" value="Unassembled WGS sequence"/>
</dbReference>
<evidence type="ECO:0000256" key="2">
    <source>
        <dbReference type="PROSITE-ProRule" id="PRU00317"/>
    </source>
</evidence>
<gene>
    <name evidence="4" type="ORF">Vbra_20097</name>
</gene>
<feature type="region of interest" description="Disordered" evidence="3">
    <location>
        <begin position="124"/>
        <end position="146"/>
    </location>
</feature>
<dbReference type="GO" id="GO:0030688">
    <property type="term" value="C:preribosome, small subunit precursor"/>
    <property type="evidence" value="ECO:0007669"/>
    <property type="project" value="TreeGrafter"/>
</dbReference>
<dbReference type="GO" id="GO:0000056">
    <property type="term" value="P:ribosomal small subunit export from nucleus"/>
    <property type="evidence" value="ECO:0007669"/>
    <property type="project" value="TreeGrafter"/>
</dbReference>
<dbReference type="GO" id="GO:0005730">
    <property type="term" value="C:nucleolus"/>
    <property type="evidence" value="ECO:0007669"/>
    <property type="project" value="TreeGrafter"/>
</dbReference>
<dbReference type="InterPro" id="IPR016024">
    <property type="entry name" value="ARM-type_fold"/>
</dbReference>
<dbReference type="VEuPathDB" id="CryptoDB:Vbra_20097"/>
<feature type="compositionally biased region" description="Basic and acidic residues" evidence="3">
    <location>
        <begin position="830"/>
        <end position="843"/>
    </location>
</feature>
<dbReference type="PhylomeDB" id="A0A0G4EBV8"/>
<dbReference type="OrthoDB" id="392571at2759"/>
<dbReference type="Gene3D" id="1.25.10.10">
    <property type="entry name" value="Leucine-rich Repeat Variant"/>
    <property type="match status" value="2"/>
</dbReference>
<feature type="compositionally biased region" description="Basic residues" evidence="3">
    <location>
        <begin position="39"/>
        <end position="50"/>
    </location>
</feature>
<dbReference type="InParanoid" id="A0A0G4EBV8"/>
<sequence length="967" mass="106095">MVRGGIRERGRGGRGSRGRGRGRGRGVAREGTRGDRGGGRRHGQHKKRRDASRYQEHQAQVVEYFRNLQKVIDEDDFPNDAERRVFLTQVLSEVVEKDWQAAMDQRCSKILEKVIRTLIALPANQTEDQEMQPQGEDDERQEEASNQGSVAALFDRFAANASSIASNAYASHVLQTLIGAVPHLYEQMGESEGGNLSEGVRLALERERVRLENALYVFVKGLGGEDTEELRLGNVDEGSGGLTTTRQWVSLMCDPCATHVVRSLTLALNGYQRKTDDANTGTTKAGKRKDMEDLSALSRTSHLPEYFPLFAKHLESCLLDALREDVYDVCLDPYCAPVLILVMRVQRDQQRDQDVAAVADTMLALPATKQHLKEGKKAAVKTEGGAEGPQLLWDIADELIRSPVGSAVMETVLETASSAQFSFIFTHYFRGRINALAQDGLGNFVIQKLLGCSQLSESLFGLLLQEIDFGVALASGKTGVMWRCAEACRRLHAGFKTCAKGIFDALNLSAPSAAPAAWQSLLTLTPHSASDVASQQQQQQQQEQQPAAPTRLRFEAVGCSLAICLLHFPATTIHPLTAGFRSFLATAGPGKSEQAAASGGQGPSHSQQSAFPLLALAKHAQGCRVIEAITDPSTPLSSSLLNKLVRTFTGHYREMALHPNGSFAVTALYRAASPEAKTALVGELLEIEEELKAANYAVYRRCELPRYKKSKEEWEARQEKKSKARALFQDILAAREDEERRNTSRSAAGNVDEDEEVAQLKQDPVASLLLEAAPIKDEDEGTTEAISTASVGGAGGGKDKRAKDRRKGKDKGRQQMSQDISAPSEQEPTEESRALDKLFSHAERKSRKRRNKSRDDEGCAVQPAEEPEQAKDKDASLTSVLSFIEGTSKRALKKRKKEQKMLEATKAAGHEDEGDSDSDARGDDWPTTPQRGGASDRQKRELMDRLRKKGQGGKDGAKRGKNKFMMS</sequence>
<dbReference type="PANTHER" id="PTHR13102:SF0">
    <property type="entry name" value="NUCLEOLAR PROTEIN 9"/>
    <property type="match status" value="1"/>
</dbReference>
<dbReference type="OMA" id="PLWEERP"/>
<organism evidence="4 5">
    <name type="scientific">Vitrella brassicaformis (strain CCMP3155)</name>
    <dbReference type="NCBI Taxonomy" id="1169540"/>
    <lineage>
        <taxon>Eukaryota</taxon>
        <taxon>Sar</taxon>
        <taxon>Alveolata</taxon>
        <taxon>Colpodellida</taxon>
        <taxon>Vitrellaceae</taxon>
        <taxon>Vitrella</taxon>
    </lineage>
</organism>
<dbReference type="PROSITE" id="PS50302">
    <property type="entry name" value="PUM"/>
    <property type="match status" value="1"/>
</dbReference>
<dbReference type="SMART" id="SM00025">
    <property type="entry name" value="Pumilio"/>
    <property type="match status" value="4"/>
</dbReference>
<evidence type="ECO:0000313" key="4">
    <source>
        <dbReference type="EMBL" id="CEL92790.1"/>
    </source>
</evidence>
<feature type="compositionally biased region" description="Basic and acidic residues" evidence="3">
    <location>
        <begin position="899"/>
        <end position="911"/>
    </location>
</feature>
<proteinExistence type="predicted"/>